<evidence type="ECO:0000313" key="3">
    <source>
        <dbReference type="EMBL" id="WWR47480.1"/>
    </source>
</evidence>
<feature type="transmembrane region" description="Helical" evidence="1">
    <location>
        <begin position="63"/>
        <end position="85"/>
    </location>
</feature>
<organism evidence="3 4">
    <name type="scientific">Roseovarius phycicola</name>
    <dbReference type="NCBI Taxonomy" id="3080976"/>
    <lineage>
        <taxon>Bacteria</taxon>
        <taxon>Pseudomonadati</taxon>
        <taxon>Pseudomonadota</taxon>
        <taxon>Alphaproteobacteria</taxon>
        <taxon>Rhodobacterales</taxon>
        <taxon>Roseobacteraceae</taxon>
        <taxon>Roseovarius</taxon>
    </lineage>
</organism>
<proteinExistence type="predicted"/>
<dbReference type="Proteomes" id="UP001364156">
    <property type="component" value="Chromosome"/>
</dbReference>
<evidence type="ECO:0000313" key="4">
    <source>
        <dbReference type="Proteomes" id="UP001364156"/>
    </source>
</evidence>
<keyword evidence="1" id="KW-0812">Transmembrane</keyword>
<gene>
    <name evidence="3" type="ORF">RZ517_04695</name>
</gene>
<reference evidence="3 4" key="1">
    <citation type="submission" date="2023-10" db="EMBL/GenBank/DDBJ databases">
        <title>Roseovarius strain S88 nov., isolated from a marine algae.</title>
        <authorList>
            <person name="Lee M.W."/>
            <person name="Lee J.K."/>
            <person name="Kim J.M."/>
            <person name="Choi D.G."/>
            <person name="Baek J.H."/>
            <person name="Bayburt H."/>
            <person name="Jung J.J."/>
            <person name="Han D.M."/>
            <person name="Jeon C.O."/>
        </authorList>
    </citation>
    <scope>NUCLEOTIDE SEQUENCE [LARGE SCALE GENOMIC DNA]</scope>
    <source>
        <strain evidence="3 4">S88</strain>
    </source>
</reference>
<feature type="transmembrane region" description="Helical" evidence="1">
    <location>
        <begin position="97"/>
        <end position="116"/>
    </location>
</feature>
<name>A0ABZ2HHF3_9RHOB</name>
<feature type="chain" id="PRO_5047314592" evidence="2">
    <location>
        <begin position="28"/>
        <end position="122"/>
    </location>
</feature>
<evidence type="ECO:0000256" key="1">
    <source>
        <dbReference type="SAM" id="Phobius"/>
    </source>
</evidence>
<sequence>MSLLRSNFAHMAGGFALMGGWAALAHASYPFATQVKAGLTQGTLTAIITLGLKQVVEALSTRLPGLAGLILPPLVACAVSVSLLYTIHTLVGTPEVWTTLALPSTVATIYAALYTIRLRQTP</sequence>
<feature type="signal peptide" evidence="2">
    <location>
        <begin position="1"/>
        <end position="27"/>
    </location>
</feature>
<keyword evidence="1" id="KW-0472">Membrane</keyword>
<feature type="transmembrane region" description="Helical" evidence="1">
    <location>
        <begin position="37"/>
        <end position="56"/>
    </location>
</feature>
<keyword evidence="2" id="KW-0732">Signal</keyword>
<protein>
    <submittedName>
        <fullName evidence="3">Uncharacterized protein</fullName>
    </submittedName>
</protein>
<keyword evidence="4" id="KW-1185">Reference proteome</keyword>
<keyword evidence="1" id="KW-1133">Transmembrane helix</keyword>
<evidence type="ECO:0000256" key="2">
    <source>
        <dbReference type="SAM" id="SignalP"/>
    </source>
</evidence>
<accession>A0ABZ2HHF3</accession>
<dbReference type="RefSeq" id="WP_317055783.1">
    <property type="nucleotide sequence ID" value="NZ_CP146069.1"/>
</dbReference>
<dbReference type="EMBL" id="CP146069">
    <property type="protein sequence ID" value="WWR47480.1"/>
    <property type="molecule type" value="Genomic_DNA"/>
</dbReference>